<sequence>MLVEAVRSLHLVLVRHHAHRMLACETMFGPSKEPPETSPQSRHSCCNIIATVAAPAPFIRSWVVAGAWALTHARHGVSARRFHPRHGATPRVAKSHHPSSSPAEDAMTRHVLAIRLACGFMPSCRVQPRWSWTKS</sequence>
<accession>A0A179HRQ6</accession>
<gene>
    <name evidence="2" type="ORF">VFPFJ_03783</name>
</gene>
<evidence type="ECO:0000313" key="3">
    <source>
        <dbReference type="Proteomes" id="UP000078340"/>
    </source>
</evidence>
<feature type="region of interest" description="Disordered" evidence="1">
    <location>
        <begin position="83"/>
        <end position="105"/>
    </location>
</feature>
<dbReference type="AlphaFoldDB" id="A0A179HRQ6"/>
<evidence type="ECO:0000313" key="2">
    <source>
        <dbReference type="EMBL" id="OAQ92043.1"/>
    </source>
</evidence>
<proteinExistence type="predicted"/>
<organism evidence="2 3">
    <name type="scientific">Purpureocillium lilacinum</name>
    <name type="common">Paecilomyces lilacinus</name>
    <dbReference type="NCBI Taxonomy" id="33203"/>
    <lineage>
        <taxon>Eukaryota</taxon>
        <taxon>Fungi</taxon>
        <taxon>Dikarya</taxon>
        <taxon>Ascomycota</taxon>
        <taxon>Pezizomycotina</taxon>
        <taxon>Sordariomycetes</taxon>
        <taxon>Hypocreomycetidae</taxon>
        <taxon>Hypocreales</taxon>
        <taxon>Ophiocordycipitaceae</taxon>
        <taxon>Purpureocillium</taxon>
    </lineage>
</organism>
<evidence type="ECO:0000256" key="1">
    <source>
        <dbReference type="SAM" id="MobiDB-lite"/>
    </source>
</evidence>
<name>A0A179HRQ6_PURLI</name>
<dbReference type="EMBL" id="LSBI01000003">
    <property type="protein sequence ID" value="OAQ92043.1"/>
    <property type="molecule type" value="Genomic_DNA"/>
</dbReference>
<dbReference type="Proteomes" id="UP000078340">
    <property type="component" value="Unassembled WGS sequence"/>
</dbReference>
<protein>
    <submittedName>
        <fullName evidence="2">Uncharacterized protein</fullName>
    </submittedName>
</protein>
<feature type="compositionally biased region" description="Basic residues" evidence="1">
    <location>
        <begin position="83"/>
        <end position="97"/>
    </location>
</feature>
<comment type="caution">
    <text evidence="2">The sequence shown here is derived from an EMBL/GenBank/DDBJ whole genome shotgun (WGS) entry which is preliminary data.</text>
</comment>
<reference evidence="2 3" key="1">
    <citation type="submission" date="2016-02" db="EMBL/GenBank/DDBJ databases">
        <title>Biosynthesis of antibiotic leucinostatins and their inhibition on Phytophthora in bio-control Purpureocillium lilacinum.</title>
        <authorList>
            <person name="Wang G."/>
            <person name="Liu Z."/>
            <person name="Lin R."/>
            <person name="Li E."/>
            <person name="Mao Z."/>
            <person name="Ling J."/>
            <person name="Yin W."/>
            <person name="Xie B."/>
        </authorList>
    </citation>
    <scope>NUCLEOTIDE SEQUENCE [LARGE SCALE GENOMIC DNA]</scope>
    <source>
        <strain evidence="2">PLFJ-1</strain>
    </source>
</reference>